<dbReference type="GeneID" id="18837738"/>
<dbReference type="AlphaFoldDB" id="R7SS42"/>
<evidence type="ECO:0000313" key="2">
    <source>
        <dbReference type="Proteomes" id="UP000053319"/>
    </source>
</evidence>
<proteinExistence type="predicted"/>
<dbReference type="EMBL" id="JH719445">
    <property type="protein sequence ID" value="EJF57782.1"/>
    <property type="molecule type" value="Genomic_DNA"/>
</dbReference>
<dbReference type="KEGG" id="dsq:DICSQDRAFT_157192"/>
<sequence length="109" mass="12310">MQRDIKTFSDWYRSAIHCGSFTNSHRFRCHWPHCIMMPKVAGFPSPRAPQKPSSSHVMGATMPLCLATPLMTWENAPSANGIRATVMSHVMDLGQTLPRRNNYRGTSSY</sequence>
<reference evidence="1 2" key="1">
    <citation type="journal article" date="2012" name="Science">
        <title>The Paleozoic origin of enzymatic lignin decomposition reconstructed from 31 fungal genomes.</title>
        <authorList>
            <person name="Floudas D."/>
            <person name="Binder M."/>
            <person name="Riley R."/>
            <person name="Barry K."/>
            <person name="Blanchette R.A."/>
            <person name="Henrissat B."/>
            <person name="Martinez A.T."/>
            <person name="Otillar R."/>
            <person name="Spatafora J.W."/>
            <person name="Yadav J.S."/>
            <person name="Aerts A."/>
            <person name="Benoit I."/>
            <person name="Boyd A."/>
            <person name="Carlson A."/>
            <person name="Copeland A."/>
            <person name="Coutinho P.M."/>
            <person name="de Vries R.P."/>
            <person name="Ferreira P."/>
            <person name="Findley K."/>
            <person name="Foster B."/>
            <person name="Gaskell J."/>
            <person name="Glotzer D."/>
            <person name="Gorecki P."/>
            <person name="Heitman J."/>
            <person name="Hesse C."/>
            <person name="Hori C."/>
            <person name="Igarashi K."/>
            <person name="Jurgens J.A."/>
            <person name="Kallen N."/>
            <person name="Kersten P."/>
            <person name="Kohler A."/>
            <person name="Kuees U."/>
            <person name="Kumar T.K.A."/>
            <person name="Kuo A."/>
            <person name="LaButti K."/>
            <person name="Larrondo L.F."/>
            <person name="Lindquist E."/>
            <person name="Ling A."/>
            <person name="Lombard V."/>
            <person name="Lucas S."/>
            <person name="Lundell T."/>
            <person name="Martin R."/>
            <person name="McLaughlin D.J."/>
            <person name="Morgenstern I."/>
            <person name="Morin E."/>
            <person name="Murat C."/>
            <person name="Nagy L.G."/>
            <person name="Nolan M."/>
            <person name="Ohm R.A."/>
            <person name="Patyshakuliyeva A."/>
            <person name="Rokas A."/>
            <person name="Ruiz-Duenas F.J."/>
            <person name="Sabat G."/>
            <person name="Salamov A."/>
            <person name="Samejima M."/>
            <person name="Schmutz J."/>
            <person name="Slot J.C."/>
            <person name="St John F."/>
            <person name="Stenlid J."/>
            <person name="Sun H."/>
            <person name="Sun S."/>
            <person name="Syed K."/>
            <person name="Tsang A."/>
            <person name="Wiebenga A."/>
            <person name="Young D."/>
            <person name="Pisabarro A."/>
            <person name="Eastwood D.C."/>
            <person name="Martin F."/>
            <person name="Cullen D."/>
            <person name="Grigoriev I.V."/>
            <person name="Hibbett D.S."/>
        </authorList>
    </citation>
    <scope>NUCLEOTIDE SEQUENCE [LARGE SCALE GENOMIC DNA]</scope>
    <source>
        <strain evidence="1 2">LYAD-421 SS1</strain>
    </source>
</reference>
<dbReference type="HOGENOM" id="CLU_2183862_0_0_1"/>
<organism evidence="1 2">
    <name type="scientific">Dichomitus squalens (strain LYAD-421)</name>
    <name type="common">Western red white-rot fungus</name>
    <dbReference type="NCBI Taxonomy" id="732165"/>
    <lineage>
        <taxon>Eukaryota</taxon>
        <taxon>Fungi</taxon>
        <taxon>Dikarya</taxon>
        <taxon>Basidiomycota</taxon>
        <taxon>Agaricomycotina</taxon>
        <taxon>Agaricomycetes</taxon>
        <taxon>Polyporales</taxon>
        <taxon>Polyporaceae</taxon>
        <taxon>Dichomitus</taxon>
    </lineage>
</organism>
<protein>
    <submittedName>
        <fullName evidence="1">Uncharacterized protein</fullName>
    </submittedName>
</protein>
<name>R7SS42_DICSQ</name>
<evidence type="ECO:0000313" key="1">
    <source>
        <dbReference type="EMBL" id="EJF57782.1"/>
    </source>
</evidence>
<dbReference type="RefSeq" id="XP_007369533.1">
    <property type="nucleotide sequence ID" value="XM_007369471.1"/>
</dbReference>
<accession>R7SS42</accession>
<gene>
    <name evidence="1" type="ORF">DICSQDRAFT_157192</name>
</gene>
<dbReference type="Proteomes" id="UP000053319">
    <property type="component" value="Unassembled WGS sequence"/>
</dbReference>